<dbReference type="AlphaFoldDB" id="A0AAV9DF21"/>
<dbReference type="EMBL" id="JAUJYO010000014">
    <property type="protein sequence ID" value="KAK1299514.1"/>
    <property type="molecule type" value="Genomic_DNA"/>
</dbReference>
<dbReference type="Proteomes" id="UP001180020">
    <property type="component" value="Unassembled WGS sequence"/>
</dbReference>
<evidence type="ECO:0000313" key="1">
    <source>
        <dbReference type="EMBL" id="KAK1299514.1"/>
    </source>
</evidence>
<keyword evidence="2" id="KW-1185">Reference proteome</keyword>
<reference evidence="1" key="2">
    <citation type="submission" date="2023-06" db="EMBL/GenBank/DDBJ databases">
        <authorList>
            <person name="Ma L."/>
            <person name="Liu K.-W."/>
            <person name="Li Z."/>
            <person name="Hsiao Y.-Y."/>
            <person name="Qi Y."/>
            <person name="Fu T."/>
            <person name="Tang G."/>
            <person name="Zhang D."/>
            <person name="Sun W.-H."/>
            <person name="Liu D.-K."/>
            <person name="Li Y."/>
            <person name="Chen G.-Z."/>
            <person name="Liu X.-D."/>
            <person name="Liao X.-Y."/>
            <person name="Jiang Y.-T."/>
            <person name="Yu X."/>
            <person name="Hao Y."/>
            <person name="Huang J."/>
            <person name="Zhao X.-W."/>
            <person name="Ke S."/>
            <person name="Chen Y.-Y."/>
            <person name="Wu W.-L."/>
            <person name="Hsu J.-L."/>
            <person name="Lin Y.-F."/>
            <person name="Huang M.-D."/>
            <person name="Li C.-Y."/>
            <person name="Huang L."/>
            <person name="Wang Z.-W."/>
            <person name="Zhao X."/>
            <person name="Zhong W.-Y."/>
            <person name="Peng D.-H."/>
            <person name="Ahmad S."/>
            <person name="Lan S."/>
            <person name="Zhang J.-S."/>
            <person name="Tsai W.-C."/>
            <person name="Van De Peer Y."/>
            <person name="Liu Z.-J."/>
        </authorList>
    </citation>
    <scope>NUCLEOTIDE SEQUENCE</scope>
    <source>
        <strain evidence="1">CP</strain>
        <tissue evidence="1">Leaves</tissue>
    </source>
</reference>
<proteinExistence type="predicted"/>
<comment type="caution">
    <text evidence="1">The sequence shown here is derived from an EMBL/GenBank/DDBJ whole genome shotgun (WGS) entry which is preliminary data.</text>
</comment>
<organism evidence="1 2">
    <name type="scientific">Acorus calamus</name>
    <name type="common">Sweet flag</name>
    <dbReference type="NCBI Taxonomy" id="4465"/>
    <lineage>
        <taxon>Eukaryota</taxon>
        <taxon>Viridiplantae</taxon>
        <taxon>Streptophyta</taxon>
        <taxon>Embryophyta</taxon>
        <taxon>Tracheophyta</taxon>
        <taxon>Spermatophyta</taxon>
        <taxon>Magnoliopsida</taxon>
        <taxon>Liliopsida</taxon>
        <taxon>Acoraceae</taxon>
        <taxon>Acorus</taxon>
    </lineage>
</organism>
<reference evidence="1" key="1">
    <citation type="journal article" date="2023" name="Nat. Commun.">
        <title>Diploid and tetraploid genomes of Acorus and the evolution of monocots.</title>
        <authorList>
            <person name="Ma L."/>
            <person name="Liu K.W."/>
            <person name="Li Z."/>
            <person name="Hsiao Y.Y."/>
            <person name="Qi Y."/>
            <person name="Fu T."/>
            <person name="Tang G.D."/>
            <person name="Zhang D."/>
            <person name="Sun W.H."/>
            <person name="Liu D.K."/>
            <person name="Li Y."/>
            <person name="Chen G.Z."/>
            <person name="Liu X.D."/>
            <person name="Liao X.Y."/>
            <person name="Jiang Y.T."/>
            <person name="Yu X."/>
            <person name="Hao Y."/>
            <person name="Huang J."/>
            <person name="Zhao X.W."/>
            <person name="Ke S."/>
            <person name="Chen Y.Y."/>
            <person name="Wu W.L."/>
            <person name="Hsu J.L."/>
            <person name="Lin Y.F."/>
            <person name="Huang M.D."/>
            <person name="Li C.Y."/>
            <person name="Huang L."/>
            <person name="Wang Z.W."/>
            <person name="Zhao X."/>
            <person name="Zhong W.Y."/>
            <person name="Peng D.H."/>
            <person name="Ahmad S."/>
            <person name="Lan S."/>
            <person name="Zhang J.S."/>
            <person name="Tsai W.C."/>
            <person name="Van de Peer Y."/>
            <person name="Liu Z.J."/>
        </authorList>
    </citation>
    <scope>NUCLEOTIDE SEQUENCE</scope>
    <source>
        <strain evidence="1">CP</strain>
    </source>
</reference>
<evidence type="ECO:0000313" key="2">
    <source>
        <dbReference type="Proteomes" id="UP001180020"/>
    </source>
</evidence>
<gene>
    <name evidence="1" type="ORF">QJS10_CPB14g01290</name>
</gene>
<name>A0AAV9DF21_ACOCL</name>
<protein>
    <submittedName>
        <fullName evidence="1">Uncharacterized protein</fullName>
    </submittedName>
</protein>
<accession>A0AAV9DF21</accession>
<sequence length="115" mass="13195">MEEGPQEETERKGDREDLFAKVQDRGPQYRAVKTRKHRFQSLPDSYCLKTLSCPVTTLYTAENKSTAEGLIRTIIASTFPVTKEDLSDIVSLSYLVFLISLVYEKQNNDEDTWAQ</sequence>